<name>A0A2W5GU49_9SPHI</name>
<keyword evidence="1" id="KW-1133">Transmembrane helix</keyword>
<dbReference type="InterPro" id="IPR010559">
    <property type="entry name" value="Sig_transdc_His_kin_internal"/>
</dbReference>
<organism evidence="3 4">
    <name type="scientific">Pseudopedobacter saltans</name>
    <dbReference type="NCBI Taxonomy" id="151895"/>
    <lineage>
        <taxon>Bacteria</taxon>
        <taxon>Pseudomonadati</taxon>
        <taxon>Bacteroidota</taxon>
        <taxon>Sphingobacteriia</taxon>
        <taxon>Sphingobacteriales</taxon>
        <taxon>Sphingobacteriaceae</taxon>
        <taxon>Pseudopedobacter</taxon>
    </lineage>
</organism>
<gene>
    <name evidence="3" type="ORF">DI598_13210</name>
</gene>
<evidence type="ECO:0000256" key="1">
    <source>
        <dbReference type="SAM" id="Phobius"/>
    </source>
</evidence>
<proteinExistence type="predicted"/>
<feature type="transmembrane region" description="Helical" evidence="1">
    <location>
        <begin position="49"/>
        <end position="66"/>
    </location>
</feature>
<dbReference type="Pfam" id="PF06580">
    <property type="entry name" value="His_kinase"/>
    <property type="match status" value="1"/>
</dbReference>
<dbReference type="PANTHER" id="PTHR34220">
    <property type="entry name" value="SENSOR HISTIDINE KINASE YPDA"/>
    <property type="match status" value="1"/>
</dbReference>
<dbReference type="GO" id="GO:0016020">
    <property type="term" value="C:membrane"/>
    <property type="evidence" value="ECO:0007669"/>
    <property type="project" value="InterPro"/>
</dbReference>
<keyword evidence="1" id="KW-0812">Transmembrane</keyword>
<evidence type="ECO:0000259" key="2">
    <source>
        <dbReference type="Pfam" id="PF06580"/>
    </source>
</evidence>
<dbReference type="PANTHER" id="PTHR34220:SF7">
    <property type="entry name" value="SENSOR HISTIDINE KINASE YPDA"/>
    <property type="match status" value="1"/>
</dbReference>
<keyword evidence="1" id="KW-0472">Membrane</keyword>
<feature type="domain" description="Signal transduction histidine kinase internal region" evidence="2">
    <location>
        <begin position="162"/>
        <end position="237"/>
    </location>
</feature>
<dbReference type="AlphaFoldDB" id="A0A2W5GU49"/>
<feature type="transmembrane region" description="Helical" evidence="1">
    <location>
        <begin position="12"/>
        <end position="29"/>
    </location>
</feature>
<dbReference type="InterPro" id="IPR036890">
    <property type="entry name" value="HATPase_C_sf"/>
</dbReference>
<dbReference type="InterPro" id="IPR050640">
    <property type="entry name" value="Bact_2-comp_sensor_kinase"/>
</dbReference>
<dbReference type="Proteomes" id="UP000249645">
    <property type="component" value="Unassembled WGS sequence"/>
</dbReference>
<protein>
    <recommendedName>
        <fullName evidence="2">Signal transduction histidine kinase internal region domain-containing protein</fullName>
    </recommendedName>
</protein>
<feature type="transmembrane region" description="Helical" evidence="1">
    <location>
        <begin position="121"/>
        <end position="141"/>
    </location>
</feature>
<dbReference type="SUPFAM" id="SSF55874">
    <property type="entry name" value="ATPase domain of HSP90 chaperone/DNA topoisomerase II/histidine kinase"/>
    <property type="match status" value="1"/>
</dbReference>
<feature type="transmembrane region" description="Helical" evidence="1">
    <location>
        <begin position="87"/>
        <end position="109"/>
    </location>
</feature>
<reference evidence="3 4" key="1">
    <citation type="submission" date="2017-11" db="EMBL/GenBank/DDBJ databases">
        <title>Infants hospitalized years apart are colonized by the same room-sourced microbial strains.</title>
        <authorList>
            <person name="Brooks B."/>
            <person name="Olm M.R."/>
            <person name="Firek B.A."/>
            <person name="Baker R."/>
            <person name="Thomas B.C."/>
            <person name="Morowitz M.J."/>
            <person name="Banfield J.F."/>
        </authorList>
    </citation>
    <scope>NUCLEOTIDE SEQUENCE [LARGE SCALE GENOMIC DNA]</scope>
    <source>
        <strain evidence="3">S2_009_000_R2_76</strain>
    </source>
</reference>
<dbReference type="EMBL" id="QFOI01000262">
    <property type="protein sequence ID" value="PZP45469.1"/>
    <property type="molecule type" value="Genomic_DNA"/>
</dbReference>
<evidence type="ECO:0000313" key="4">
    <source>
        <dbReference type="Proteomes" id="UP000249645"/>
    </source>
</evidence>
<comment type="caution">
    <text evidence="3">The sequence shown here is derived from an EMBL/GenBank/DDBJ whole genome shotgun (WGS) entry which is preliminary data.</text>
</comment>
<accession>A0A2W5GU49</accession>
<dbReference type="GO" id="GO:0000155">
    <property type="term" value="F:phosphorelay sensor kinase activity"/>
    <property type="evidence" value="ECO:0007669"/>
    <property type="project" value="InterPro"/>
</dbReference>
<evidence type="ECO:0000313" key="3">
    <source>
        <dbReference type="EMBL" id="PZP45469.1"/>
    </source>
</evidence>
<sequence>MHSIFKILNGKVVFYYTVLLTAIVNLPRLLVNNQHLVENRMLPFSWSDWVFSAVISFLYVLTVFYFNEKKFAVFYSKSSKDERIFVILFNVGIWLLFVVIGATVSRLFIHSNSFPMNGYVLRFSALLLLTIIALRIMAINYHTQEKEKEIQDLRLANAQKDLSLLKSQLSPHFLFNALSSLSSSIYENPENAHKYVVQLSQYFRYSLENKNEDISNLGEELKAVENYCSLLQMRLENGFNCDIHISDKHLYNAKMPHISLQPLIENAVKHNIATTNNPLLVEIFDKDNNLIVKNNLQSKPYPEPGTGTGLSNLSERYRLLFKNEIEVYRDNDFFIVKLPLV</sequence>
<dbReference type="Gene3D" id="3.30.565.10">
    <property type="entry name" value="Histidine kinase-like ATPase, C-terminal domain"/>
    <property type="match status" value="1"/>
</dbReference>